<name>A0A9Q3YV41_9FLAO</name>
<evidence type="ECO:0000313" key="4">
    <source>
        <dbReference type="Proteomes" id="UP001107960"/>
    </source>
</evidence>
<reference evidence="1" key="3">
    <citation type="submission" date="2024-05" db="EMBL/GenBank/DDBJ databases">
        <title>Description of novel Chryseobacterium sp. strain C-2.</title>
        <authorList>
            <person name="Saticioglu I.B."/>
        </authorList>
    </citation>
    <scope>NUCLEOTIDE SEQUENCE</scope>
    <source>
        <strain evidence="1">C-2</strain>
    </source>
</reference>
<reference evidence="3" key="2">
    <citation type="submission" date="2023-07" db="EMBL/GenBank/DDBJ databases">
        <title>Description of novel Chryseobacterium sp. strain C-2.</title>
        <authorList>
            <person name="Saticioglu I.B."/>
        </authorList>
    </citation>
    <scope>NUCLEOTIDE SEQUENCE [LARGE SCALE GENOMIC DNA]</scope>
    <source>
        <strain evidence="3">C-2</strain>
    </source>
</reference>
<dbReference type="RefSeq" id="WP_191179972.1">
    <property type="nucleotide sequence ID" value="NZ_JACXXP010000015.1"/>
</dbReference>
<dbReference type="EMBL" id="JACXXP010000015">
    <property type="protein sequence ID" value="MBD3905485.1"/>
    <property type="molecule type" value="Genomic_DNA"/>
</dbReference>
<evidence type="ECO:0000313" key="2">
    <source>
        <dbReference type="EMBL" id="MCC9036442.1"/>
    </source>
</evidence>
<protein>
    <submittedName>
        <fullName evidence="2">Uncharacterized protein</fullName>
    </submittedName>
</protein>
<accession>A0A9Q3YV41</accession>
<dbReference type="EMBL" id="JAJJML010000001">
    <property type="protein sequence ID" value="MCC9036442.1"/>
    <property type="molecule type" value="Genomic_DNA"/>
</dbReference>
<keyword evidence="3" id="KW-1185">Reference proteome</keyword>
<sequence>MKPEELRKIATESSQQEYDQVIKLLKSEAEKGALSCGFMKISDAVINRLESNGFNVNKVDDLIFSESHFKYIVKFD</sequence>
<proteinExistence type="predicted"/>
<comment type="caution">
    <text evidence="2">The sequence shown here is derived from an EMBL/GenBank/DDBJ whole genome shotgun (WGS) entry which is preliminary data.</text>
</comment>
<reference evidence="2" key="1">
    <citation type="submission" date="2021-11" db="EMBL/GenBank/DDBJ databases">
        <title>Description of novel Chryseobacterium species.</title>
        <authorList>
            <person name="Saticioglu I.B."/>
            <person name="Ay H."/>
            <person name="Altun S."/>
            <person name="Duman M."/>
        </authorList>
    </citation>
    <scope>NUCLEOTIDE SEQUENCE</scope>
    <source>
        <strain evidence="2">C-39</strain>
    </source>
</reference>
<evidence type="ECO:0000313" key="3">
    <source>
        <dbReference type="Proteomes" id="UP000603715"/>
    </source>
</evidence>
<organism evidence="2 4">
    <name type="scientific">Chryseobacterium muglaense</name>
    <dbReference type="NCBI Taxonomy" id="2893752"/>
    <lineage>
        <taxon>Bacteria</taxon>
        <taxon>Pseudomonadati</taxon>
        <taxon>Bacteroidota</taxon>
        <taxon>Flavobacteriia</taxon>
        <taxon>Flavobacteriales</taxon>
        <taxon>Weeksellaceae</taxon>
        <taxon>Chryseobacterium group</taxon>
        <taxon>Chryseobacterium</taxon>
    </lineage>
</organism>
<gene>
    <name evidence="1" type="ORF">IEW27_12915</name>
    <name evidence="2" type="ORF">LNP80_19710</name>
</gene>
<evidence type="ECO:0000313" key="1">
    <source>
        <dbReference type="EMBL" id="MBD3905485.1"/>
    </source>
</evidence>
<dbReference type="AlphaFoldDB" id="A0A9Q3YV41"/>
<dbReference type="Proteomes" id="UP001107960">
    <property type="component" value="Unassembled WGS sequence"/>
</dbReference>
<dbReference type="Proteomes" id="UP000603715">
    <property type="component" value="Unassembled WGS sequence"/>
</dbReference>